<keyword evidence="1" id="KW-1133">Transmembrane helix</keyword>
<protein>
    <submittedName>
        <fullName evidence="2">Uncharacterized protein</fullName>
    </submittedName>
</protein>
<reference evidence="2" key="1">
    <citation type="submission" date="2021-03" db="EMBL/GenBank/DDBJ databases">
        <title>Genomic Encyclopedia of Type Strains, Phase IV (KMG-IV): sequencing the most valuable type-strain genomes for metagenomic binning, comparative biology and taxonomic classification.</title>
        <authorList>
            <person name="Goeker M."/>
        </authorList>
    </citation>
    <scope>NUCLEOTIDE SEQUENCE</scope>
    <source>
        <strain evidence="2">DSM 23564</strain>
    </source>
</reference>
<keyword evidence="1" id="KW-0472">Membrane</keyword>
<keyword evidence="1" id="KW-0812">Transmembrane</keyword>
<feature type="transmembrane region" description="Helical" evidence="1">
    <location>
        <begin position="12"/>
        <end position="31"/>
    </location>
</feature>
<organism evidence="2 3">
    <name type="scientific">Halorubrum alkaliphilum</name>
    <dbReference type="NCBI Taxonomy" id="261290"/>
    <lineage>
        <taxon>Archaea</taxon>
        <taxon>Methanobacteriati</taxon>
        <taxon>Methanobacteriota</taxon>
        <taxon>Stenosarchaea group</taxon>
        <taxon>Halobacteria</taxon>
        <taxon>Halobacteriales</taxon>
        <taxon>Haloferacaceae</taxon>
        <taxon>Halorubrum</taxon>
    </lineage>
</organism>
<sequence>MRDRLTSDLGVYALSGLFSLVVFVVALWILSTTLPGGLGVRRTGGLVVGYLLFVGVYAAAWYIYAGIDTREEV</sequence>
<dbReference type="EMBL" id="JAGGKQ010000008">
    <property type="protein sequence ID" value="MBP1922511.1"/>
    <property type="molecule type" value="Genomic_DNA"/>
</dbReference>
<feature type="transmembrane region" description="Helical" evidence="1">
    <location>
        <begin position="43"/>
        <end position="64"/>
    </location>
</feature>
<comment type="caution">
    <text evidence="2">The sequence shown here is derived from an EMBL/GenBank/DDBJ whole genome shotgun (WGS) entry which is preliminary data.</text>
</comment>
<accession>A0A8T4GGE3</accession>
<gene>
    <name evidence="2" type="ORF">J2751_001521</name>
</gene>
<evidence type="ECO:0000313" key="2">
    <source>
        <dbReference type="EMBL" id="MBP1922511.1"/>
    </source>
</evidence>
<proteinExistence type="predicted"/>
<dbReference type="RefSeq" id="WP_209484722.1">
    <property type="nucleotide sequence ID" value="NZ_JAGGKQ010000008.1"/>
</dbReference>
<evidence type="ECO:0000256" key="1">
    <source>
        <dbReference type="SAM" id="Phobius"/>
    </source>
</evidence>
<name>A0A8T4GGE3_9EURY</name>
<dbReference type="AlphaFoldDB" id="A0A8T4GGE3"/>
<keyword evidence="3" id="KW-1185">Reference proteome</keyword>
<evidence type="ECO:0000313" key="3">
    <source>
        <dbReference type="Proteomes" id="UP000823588"/>
    </source>
</evidence>
<dbReference type="Proteomes" id="UP000823588">
    <property type="component" value="Unassembled WGS sequence"/>
</dbReference>